<evidence type="ECO:0000313" key="3">
    <source>
        <dbReference type="RefSeq" id="XP_012938679.1"/>
    </source>
</evidence>
<reference evidence="3" key="1">
    <citation type="submission" date="2025-08" db="UniProtKB">
        <authorList>
            <consortium name="RefSeq"/>
        </authorList>
    </citation>
    <scope>IDENTIFICATION</scope>
</reference>
<dbReference type="Proteomes" id="UP000694888">
    <property type="component" value="Unplaced"/>
</dbReference>
<dbReference type="GeneID" id="106011938"/>
<feature type="transmembrane region" description="Helical" evidence="1">
    <location>
        <begin position="12"/>
        <end position="34"/>
    </location>
</feature>
<gene>
    <name evidence="3" type="primary">LOC106011938</name>
</gene>
<feature type="transmembrane region" description="Helical" evidence="1">
    <location>
        <begin position="105"/>
        <end position="131"/>
    </location>
</feature>
<evidence type="ECO:0000313" key="2">
    <source>
        <dbReference type="Proteomes" id="UP000694888"/>
    </source>
</evidence>
<keyword evidence="2" id="KW-1185">Reference proteome</keyword>
<name>A0ABM1A133_APLCA</name>
<dbReference type="Gene3D" id="1.20.140.150">
    <property type="match status" value="1"/>
</dbReference>
<feature type="transmembrane region" description="Helical" evidence="1">
    <location>
        <begin position="151"/>
        <end position="173"/>
    </location>
</feature>
<sequence>MGIKDTSLFWKVGICLQAFGLLFAIIGFATNHMVQRTDFDWHSGLWKLYSKDTAMDIEVLIKNVGDNVDWVRAARAMTGISLGFNLTTIGLSLVGAFYPTKMASLAAAATAAVSVAFGVIGSAVCVAKTVADVKESAKKYKFRLLHDPIPDWSYGLFMGGQLAYCVVAVLHFVDSRSRSR</sequence>
<organism evidence="2 3">
    <name type="scientific">Aplysia californica</name>
    <name type="common">California sea hare</name>
    <dbReference type="NCBI Taxonomy" id="6500"/>
    <lineage>
        <taxon>Eukaryota</taxon>
        <taxon>Metazoa</taxon>
        <taxon>Spiralia</taxon>
        <taxon>Lophotrochozoa</taxon>
        <taxon>Mollusca</taxon>
        <taxon>Gastropoda</taxon>
        <taxon>Heterobranchia</taxon>
        <taxon>Euthyneura</taxon>
        <taxon>Tectipleura</taxon>
        <taxon>Aplysiida</taxon>
        <taxon>Aplysioidea</taxon>
        <taxon>Aplysiidae</taxon>
        <taxon>Aplysia</taxon>
    </lineage>
</organism>
<keyword evidence="1" id="KW-0812">Transmembrane</keyword>
<feature type="transmembrane region" description="Helical" evidence="1">
    <location>
        <begin position="76"/>
        <end position="98"/>
    </location>
</feature>
<keyword evidence="1" id="KW-0472">Membrane</keyword>
<accession>A0ABM1A133</accession>
<keyword evidence="1" id="KW-1133">Transmembrane helix</keyword>
<protein>
    <submittedName>
        <fullName evidence="3">Uncharacterized protein LOC106011938</fullName>
    </submittedName>
</protein>
<dbReference type="RefSeq" id="XP_012938679.1">
    <property type="nucleotide sequence ID" value="XM_013083225.1"/>
</dbReference>
<proteinExistence type="predicted"/>
<evidence type="ECO:0000256" key="1">
    <source>
        <dbReference type="SAM" id="Phobius"/>
    </source>
</evidence>